<dbReference type="EMBL" id="CP007536">
    <property type="protein sequence ID" value="AIC16039.1"/>
    <property type="molecule type" value="Genomic_DNA"/>
</dbReference>
<keyword evidence="2" id="KW-1185">Reference proteome</keyword>
<evidence type="ECO:0000313" key="1">
    <source>
        <dbReference type="EMBL" id="AIC16039.1"/>
    </source>
</evidence>
<organism evidence="1 2">
    <name type="scientific">Nitrososphaera viennensis EN76</name>
    <dbReference type="NCBI Taxonomy" id="926571"/>
    <lineage>
        <taxon>Archaea</taxon>
        <taxon>Nitrososphaerota</taxon>
        <taxon>Nitrososphaeria</taxon>
        <taxon>Nitrososphaerales</taxon>
        <taxon>Nitrososphaeraceae</taxon>
        <taxon>Nitrososphaera</taxon>
    </lineage>
</organism>
<evidence type="ECO:0000313" key="2">
    <source>
        <dbReference type="Proteomes" id="UP000027093"/>
    </source>
</evidence>
<dbReference type="Proteomes" id="UP000027093">
    <property type="component" value="Chromosome"/>
</dbReference>
<reference evidence="1 2" key="1">
    <citation type="journal article" date="2014" name="Int. J. Syst. Evol. Microbiol.">
        <title>Nitrososphaera viennensis gen. nov., sp. nov., an aerobic and mesophilic, ammonia-oxidizing archaeon from soil and a member of the archaeal phylum Thaumarchaeota.</title>
        <authorList>
            <person name="Stieglmeier M."/>
            <person name="Klingl A."/>
            <person name="Alves R.J."/>
            <person name="Rittmann S.K."/>
            <person name="Melcher M."/>
            <person name="Leisch N."/>
            <person name="Schleper C."/>
        </authorList>
    </citation>
    <scope>NUCLEOTIDE SEQUENCE [LARGE SCALE GENOMIC DNA]</scope>
    <source>
        <strain evidence="1">EN76</strain>
    </source>
</reference>
<gene>
    <name evidence="1" type="ORF">NVIE_017750</name>
</gene>
<sequence>MILMHQVRIASACKRFSIVIIVQTRKNSVIVPMTDDSKKTVTMTFRIEEGVMGKLRSESDKREVSLNTLVNQILKRFVEWDVYEPKVGMIPIARPLVHTLFESMDREEILEMAQKIGKGVVHDIALFMKTRMDLSSFLSWLETRMKSSSIEFSHSENEGRHVFVMKHDLGYNWSLYHKTLLEQIFNEILNRRVDIMVSNTMLTLTVDE</sequence>
<dbReference type="AlphaFoldDB" id="A0A060HHG0"/>
<proteinExistence type="predicted"/>
<name>A0A060HHG0_9ARCH</name>
<dbReference type="KEGG" id="nvn:NVIE_017750"/>
<dbReference type="HOGENOM" id="CLU_100103_1_0_2"/>
<accession>A0A060HHG0</accession>
<protein>
    <submittedName>
        <fullName evidence="1">Uncharacterized protein</fullName>
    </submittedName>
</protein>